<keyword evidence="1" id="KW-0238">DNA-binding</keyword>
<evidence type="ECO:0000259" key="2">
    <source>
        <dbReference type="PROSITE" id="PS50043"/>
    </source>
</evidence>
<dbReference type="EMBL" id="AP021889">
    <property type="protein sequence ID" value="BBP45609.1"/>
    <property type="molecule type" value="Genomic_DNA"/>
</dbReference>
<evidence type="ECO:0000313" key="3">
    <source>
        <dbReference type="EMBL" id="BBP45609.1"/>
    </source>
</evidence>
<dbReference type="RefSeq" id="WP_173271474.1">
    <property type="nucleotide sequence ID" value="NZ_AP021889.1"/>
</dbReference>
<dbReference type="Proteomes" id="UP000501726">
    <property type="component" value="Chromosome"/>
</dbReference>
<keyword evidence="4" id="KW-1185">Reference proteome</keyword>
<sequence>MQLITEHAFTTDLWQNTFPELSVIMAEELITESQLFNSRFERDTIIWIICGIPNWQTLIKQASANHSKVIALTRYPKIEEFKQAFAAGASGYLEALATPETLKLAMQTVKSGGVWLPSPIVNQLIATGANLIPQQKEPDLSALTAKEKEVALAVATGESNREVALKMKISERTVKSHLTQVFNKLNLRDRMHLMLYIKGKP</sequence>
<evidence type="ECO:0000313" key="4">
    <source>
        <dbReference type="Proteomes" id="UP000501726"/>
    </source>
</evidence>
<dbReference type="KEGG" id="tse:THMIRHAS_09820"/>
<accession>A0A6F8PU22</accession>
<dbReference type="InterPro" id="IPR039420">
    <property type="entry name" value="WalR-like"/>
</dbReference>
<dbReference type="GO" id="GO:0006355">
    <property type="term" value="P:regulation of DNA-templated transcription"/>
    <property type="evidence" value="ECO:0007669"/>
    <property type="project" value="InterPro"/>
</dbReference>
<organism evidence="3 4">
    <name type="scientific">Thiosulfatimonas sediminis</name>
    <dbReference type="NCBI Taxonomy" id="2675054"/>
    <lineage>
        <taxon>Bacteria</taxon>
        <taxon>Pseudomonadati</taxon>
        <taxon>Pseudomonadota</taxon>
        <taxon>Gammaproteobacteria</taxon>
        <taxon>Thiotrichales</taxon>
        <taxon>Piscirickettsiaceae</taxon>
        <taxon>Thiosulfatimonas</taxon>
    </lineage>
</organism>
<name>A0A6F8PU22_9GAMM</name>
<dbReference type="AlphaFoldDB" id="A0A6F8PU22"/>
<dbReference type="PANTHER" id="PTHR43214">
    <property type="entry name" value="TWO-COMPONENT RESPONSE REGULATOR"/>
    <property type="match status" value="1"/>
</dbReference>
<dbReference type="PANTHER" id="PTHR43214:SF43">
    <property type="entry name" value="TWO-COMPONENT RESPONSE REGULATOR"/>
    <property type="match status" value="1"/>
</dbReference>
<feature type="domain" description="HTH luxR-type" evidence="2">
    <location>
        <begin position="136"/>
        <end position="201"/>
    </location>
</feature>
<evidence type="ECO:0000256" key="1">
    <source>
        <dbReference type="ARBA" id="ARBA00023125"/>
    </source>
</evidence>
<dbReference type="PRINTS" id="PR00038">
    <property type="entry name" value="HTHLUXR"/>
</dbReference>
<dbReference type="Gene3D" id="3.40.50.2300">
    <property type="match status" value="1"/>
</dbReference>
<dbReference type="GO" id="GO:0003677">
    <property type="term" value="F:DNA binding"/>
    <property type="evidence" value="ECO:0007669"/>
    <property type="project" value="UniProtKB-KW"/>
</dbReference>
<dbReference type="CDD" id="cd06170">
    <property type="entry name" value="LuxR_C_like"/>
    <property type="match status" value="1"/>
</dbReference>
<dbReference type="InterPro" id="IPR016032">
    <property type="entry name" value="Sig_transdc_resp-reg_C-effctor"/>
</dbReference>
<protein>
    <recommendedName>
        <fullName evidence="2">HTH luxR-type domain-containing protein</fullName>
    </recommendedName>
</protein>
<dbReference type="SMART" id="SM00421">
    <property type="entry name" value="HTH_LUXR"/>
    <property type="match status" value="1"/>
</dbReference>
<dbReference type="SUPFAM" id="SSF46894">
    <property type="entry name" value="C-terminal effector domain of the bipartite response regulators"/>
    <property type="match status" value="1"/>
</dbReference>
<dbReference type="Pfam" id="PF00196">
    <property type="entry name" value="GerE"/>
    <property type="match status" value="1"/>
</dbReference>
<proteinExistence type="predicted"/>
<gene>
    <name evidence="3" type="ORF">THMIRHAS_09820</name>
</gene>
<dbReference type="PROSITE" id="PS50043">
    <property type="entry name" value="HTH_LUXR_2"/>
    <property type="match status" value="1"/>
</dbReference>
<reference evidence="4" key="1">
    <citation type="submission" date="2019-11" db="EMBL/GenBank/DDBJ databases">
        <title>Isolation and characterization of two novel species in the genus Thiomicrorhabdus.</title>
        <authorList>
            <person name="Mochizuki J."/>
            <person name="Kojima H."/>
            <person name="Fukui M."/>
        </authorList>
    </citation>
    <scope>NUCLEOTIDE SEQUENCE [LARGE SCALE GENOMIC DNA]</scope>
    <source>
        <strain evidence="4">aks77</strain>
    </source>
</reference>
<dbReference type="InterPro" id="IPR000792">
    <property type="entry name" value="Tscrpt_reg_LuxR_C"/>
</dbReference>